<proteinExistence type="predicted"/>
<name>A0A0G1K3X6_9BACT</name>
<gene>
    <name evidence="3" type="ORF">UW44_C0021G0013</name>
</gene>
<evidence type="ECO:0000313" key="3">
    <source>
        <dbReference type="EMBL" id="KKT50967.1"/>
    </source>
</evidence>
<dbReference type="GO" id="GO:0046872">
    <property type="term" value="F:metal ion binding"/>
    <property type="evidence" value="ECO:0007669"/>
    <property type="project" value="UniProtKB-KW"/>
</dbReference>
<protein>
    <submittedName>
        <fullName evidence="3">Repair protein radA protein</fullName>
    </submittedName>
</protein>
<keyword evidence="1" id="KW-0479">Metal-binding</keyword>
<dbReference type="STRING" id="1618387.UW44_C0021G0013"/>
<evidence type="ECO:0000259" key="2">
    <source>
        <dbReference type="Pfam" id="PF18073"/>
    </source>
</evidence>
<dbReference type="InterPro" id="IPR041166">
    <property type="entry name" value="Rubredoxin_2"/>
</dbReference>
<reference evidence="3 4" key="1">
    <citation type="journal article" date="2015" name="Nature">
        <title>rRNA introns, odd ribosomes, and small enigmatic genomes across a large radiation of phyla.</title>
        <authorList>
            <person name="Brown C.T."/>
            <person name="Hug L.A."/>
            <person name="Thomas B.C."/>
            <person name="Sharon I."/>
            <person name="Castelle C.J."/>
            <person name="Singh A."/>
            <person name="Wilkins M.J."/>
            <person name="Williams K.H."/>
            <person name="Banfield J.F."/>
        </authorList>
    </citation>
    <scope>NUCLEOTIDE SEQUENCE [LARGE SCALE GENOMIC DNA]</scope>
</reference>
<dbReference type="Proteomes" id="UP000034006">
    <property type="component" value="Unassembled WGS sequence"/>
</dbReference>
<comment type="caution">
    <text evidence="3">The sequence shown here is derived from an EMBL/GenBank/DDBJ whole genome shotgun (WGS) entry which is preliminary data.</text>
</comment>
<evidence type="ECO:0000313" key="4">
    <source>
        <dbReference type="Proteomes" id="UP000034006"/>
    </source>
</evidence>
<dbReference type="Pfam" id="PF18073">
    <property type="entry name" value="Zn_ribbon_LapB"/>
    <property type="match status" value="1"/>
</dbReference>
<dbReference type="EMBL" id="LCIH01000021">
    <property type="protein sequence ID" value="KKT50967.1"/>
    <property type="molecule type" value="Genomic_DNA"/>
</dbReference>
<accession>A0A0G1K3X6</accession>
<sequence>MDQNFIFINFSIHVKEFDLQMIFYLIGLEYSNLSQTCTTIGFMAKSNSIFFCNSCGNEFAKWAGQCPACHEWNTLVETAPYLKTTKTKTGQKVTLKPAESFSVKAALSGTYQGWGLPPGRPAGHRQIYPPHPARLKLQNQHCLRLLRGKPRSSSLPHQTPFLKGELTYQAPEHFHS</sequence>
<feature type="domain" description="LapB rubredoxin metal binding" evidence="2">
    <location>
        <begin position="52"/>
        <end position="77"/>
    </location>
</feature>
<organism evidence="3 4">
    <name type="scientific">Candidatus Collierbacteria bacterium GW2011_GWB2_44_22</name>
    <dbReference type="NCBI Taxonomy" id="1618387"/>
    <lineage>
        <taxon>Bacteria</taxon>
        <taxon>Candidatus Collieribacteriota</taxon>
    </lineage>
</organism>
<dbReference type="AlphaFoldDB" id="A0A0G1K3X6"/>
<evidence type="ECO:0000256" key="1">
    <source>
        <dbReference type="ARBA" id="ARBA00022723"/>
    </source>
</evidence>